<dbReference type="PANTHER" id="PTHR43782:SF3">
    <property type="entry name" value="ARGINASE"/>
    <property type="match status" value="1"/>
</dbReference>
<reference evidence="5" key="1">
    <citation type="journal article" date="2011" name="Environ. Microbiol.">
        <title>Time-series analyses of Monterey Bay coastal microbial picoplankton using a 'genome proxy' microarray.</title>
        <authorList>
            <person name="Rich V.I."/>
            <person name="Pham V.D."/>
            <person name="Eppley J."/>
            <person name="Shi Y."/>
            <person name="DeLong E.F."/>
        </authorList>
    </citation>
    <scope>NUCLEOTIDE SEQUENCE</scope>
</reference>
<evidence type="ECO:0000313" key="5">
    <source>
        <dbReference type="EMBL" id="ADI19524.1"/>
    </source>
</evidence>
<evidence type="ECO:0000256" key="1">
    <source>
        <dbReference type="ARBA" id="ARBA00022723"/>
    </source>
</evidence>
<comment type="similarity">
    <text evidence="4">Belongs to the arginase family.</text>
</comment>
<dbReference type="Pfam" id="PF00491">
    <property type="entry name" value="Arginase"/>
    <property type="match status" value="1"/>
</dbReference>
<evidence type="ECO:0000256" key="2">
    <source>
        <dbReference type="ARBA" id="ARBA00022801"/>
    </source>
</evidence>
<proteinExistence type="inferred from homology"/>
<evidence type="ECO:0000256" key="3">
    <source>
        <dbReference type="ARBA" id="ARBA00023211"/>
    </source>
</evidence>
<dbReference type="Gene3D" id="3.40.800.10">
    <property type="entry name" value="Ureohydrolase domain"/>
    <property type="match status" value="1"/>
</dbReference>
<dbReference type="PROSITE" id="PS51409">
    <property type="entry name" value="ARGINASE_2"/>
    <property type="match status" value="1"/>
</dbReference>
<organism evidence="5">
    <name type="scientific">uncultured Chloroflexi bacterium HF0770_09E03</name>
    <dbReference type="NCBI Taxonomy" id="710738"/>
    <lineage>
        <taxon>Bacteria</taxon>
        <taxon>Bacillati</taxon>
        <taxon>Chloroflexota</taxon>
        <taxon>environmental samples</taxon>
    </lineage>
</organism>
<keyword evidence="3" id="KW-0464">Manganese</keyword>
<dbReference type="GO" id="GO:0004053">
    <property type="term" value="F:arginase activity"/>
    <property type="evidence" value="ECO:0007669"/>
    <property type="project" value="TreeGrafter"/>
</dbReference>
<dbReference type="EMBL" id="GU474924">
    <property type="protein sequence ID" value="ADI19524.1"/>
    <property type="molecule type" value="Genomic_DNA"/>
</dbReference>
<sequence>MAARLIGRESIEKMKKPLPLLILTLFLASGSGGAVVLVIFPTLVFAQTDYVDQDGKLRIALNKQPFVPRGTSQGPHTMANGGIQDILKGMGAVIRITESRLTEEENKEYGNWKRLGYALGHLGKAVEKNEEEGYFNIGFLGTCPSLPGMLAGLQHSGSTPDEIKIGLLWLDAHGDFNTPETTRSGSLGGMPVAVATGRCLHRMRLDAGLDPPISERHVVMGAVRLNDPLEQHMLDQSYIQQLSVDDIRNITPAVHEQLDRLSQLCDKIYVHVDMDVLDPAEVPHHGNAVPDGPSSRELATLFKMIFSKYPKASALGFATIPSNDPDQVGLKAIHNMVEGAVEGLQMRGGK</sequence>
<accession>E0XYN3</accession>
<dbReference type="SUPFAM" id="SSF52768">
    <property type="entry name" value="Arginase/deacetylase"/>
    <property type="match status" value="1"/>
</dbReference>
<dbReference type="InterPro" id="IPR006035">
    <property type="entry name" value="Ureohydrolase"/>
</dbReference>
<evidence type="ECO:0000256" key="4">
    <source>
        <dbReference type="PROSITE-ProRule" id="PRU00742"/>
    </source>
</evidence>
<protein>
    <submittedName>
        <fullName evidence="5">Arginase/agmatinase/formimionoglutamate hydrolase, arginase family</fullName>
    </submittedName>
</protein>
<dbReference type="PANTHER" id="PTHR43782">
    <property type="entry name" value="ARGINASE"/>
    <property type="match status" value="1"/>
</dbReference>
<dbReference type="GO" id="GO:0030145">
    <property type="term" value="F:manganese ion binding"/>
    <property type="evidence" value="ECO:0007669"/>
    <property type="project" value="TreeGrafter"/>
</dbReference>
<keyword evidence="1" id="KW-0479">Metal-binding</keyword>
<dbReference type="GO" id="GO:0005737">
    <property type="term" value="C:cytoplasm"/>
    <property type="evidence" value="ECO:0007669"/>
    <property type="project" value="TreeGrafter"/>
</dbReference>
<dbReference type="InterPro" id="IPR023696">
    <property type="entry name" value="Ureohydrolase_dom_sf"/>
</dbReference>
<name>E0XYN3_9CHLR</name>
<dbReference type="AlphaFoldDB" id="E0XYN3"/>
<keyword evidence="2 5" id="KW-0378">Hydrolase</keyword>